<feature type="binding site" evidence="5 7">
    <location>
        <begin position="78"/>
        <end position="79"/>
    </location>
    <ligand>
        <name>FMN</name>
        <dbReference type="ChEBI" id="CHEBI:58210"/>
    </ligand>
</feature>
<keyword evidence="4 5" id="KW-0560">Oxidoreductase</keyword>
<dbReference type="HAMAP" id="MF_01629">
    <property type="entry name" value="PdxH"/>
    <property type="match status" value="1"/>
</dbReference>
<dbReference type="STRING" id="1255043.TVNIR_1528"/>
<reference evidence="10" key="1">
    <citation type="submission" date="2015-12" db="EMBL/GenBank/DDBJ databases">
        <authorList>
            <person name="Tikhonova T.V."/>
            <person name="Pavlov A.R."/>
            <person name="Beletsky A.V."/>
            <person name="Mardanov A.V."/>
            <person name="Sorokin D.Y."/>
            <person name="Ravin N.V."/>
            <person name="Popov V.O."/>
        </authorList>
    </citation>
    <scope>NUCLEOTIDE SEQUENCE</scope>
    <source>
        <strain evidence="10">DSM 14787</strain>
    </source>
</reference>
<comment type="cofactor">
    <cofactor evidence="5 7">
        <name>FMN</name>
        <dbReference type="ChEBI" id="CHEBI:58210"/>
    </cofactor>
    <text evidence="5 7">Binds 1 FMN per subunit.</text>
</comment>
<comment type="pathway">
    <text evidence="5">Cofactor metabolism; pyridoxal 5'-phosphate salvage; pyridoxal 5'-phosphate from pyridoxamine 5'-phosphate: step 1/1.</text>
</comment>
<evidence type="ECO:0000259" key="9">
    <source>
        <dbReference type="Pfam" id="PF10590"/>
    </source>
</evidence>
<dbReference type="EMBL" id="CP003989">
    <property type="protein sequence ID" value="AGA33195.1"/>
    <property type="molecule type" value="Genomic_DNA"/>
</dbReference>
<dbReference type="Proteomes" id="UP000010809">
    <property type="component" value="Chromosome"/>
</dbReference>
<feature type="binding site" evidence="5 7">
    <location>
        <position position="197"/>
    </location>
    <ligand>
        <name>FMN</name>
        <dbReference type="ChEBI" id="CHEBI:58210"/>
    </ligand>
</feature>
<feature type="binding site" evidence="5 7">
    <location>
        <position position="187"/>
    </location>
    <ligand>
        <name>FMN</name>
        <dbReference type="ChEBI" id="CHEBI:58210"/>
    </ligand>
</feature>
<feature type="binding site" evidence="5 6">
    <location>
        <begin position="193"/>
        <end position="195"/>
    </location>
    <ligand>
        <name>substrate</name>
    </ligand>
</feature>
<comment type="pathway">
    <text evidence="5">Cofactor metabolism; pyridoxal 5'-phosphate salvage; pyridoxal 5'-phosphate from pyridoxine 5'-phosphate: step 1/1.</text>
</comment>
<feature type="binding site" evidence="5 7">
    <location>
        <begin position="63"/>
        <end position="68"/>
    </location>
    <ligand>
        <name>FMN</name>
        <dbReference type="ChEBI" id="CHEBI:58210"/>
    </ligand>
</feature>
<evidence type="ECO:0000313" key="10">
    <source>
        <dbReference type="EMBL" id="AGA33195.1"/>
    </source>
</evidence>
<keyword evidence="3 5" id="KW-0288">FMN</keyword>
<dbReference type="Pfam" id="PF01243">
    <property type="entry name" value="PNPOx_N"/>
    <property type="match status" value="1"/>
</dbReference>
<comment type="function">
    <text evidence="5">Catalyzes the oxidation of either pyridoxine 5'-phosphate (PNP) or pyridoxamine 5'-phosphate (PMP) into pyridoxal 5'-phosphate (PLP).</text>
</comment>
<dbReference type="OrthoDB" id="9780392at2"/>
<feature type="binding site" evidence="5 6">
    <location>
        <position position="68"/>
    </location>
    <ligand>
        <name>substrate</name>
    </ligand>
</feature>
<feature type="binding site" evidence="5 7">
    <location>
        <position position="85"/>
    </location>
    <ligand>
        <name>FMN</name>
        <dbReference type="ChEBI" id="CHEBI:58210"/>
    </ligand>
</feature>
<protein>
    <recommendedName>
        <fullName evidence="5">Pyridoxine/pyridoxamine 5'-phosphate oxidase</fullName>
        <ecNumber evidence="5">1.4.3.5</ecNumber>
    </recommendedName>
    <alternativeName>
        <fullName evidence="5">PNP/PMP oxidase</fullName>
        <shortName evidence="5">PNPOx</shortName>
    </alternativeName>
    <alternativeName>
        <fullName evidence="5">Pyridoxal 5'-phosphate synthase</fullName>
    </alternativeName>
</protein>
<dbReference type="AlphaFoldDB" id="L0DW40"/>
<evidence type="ECO:0000256" key="6">
    <source>
        <dbReference type="PIRSR" id="PIRSR000190-1"/>
    </source>
</evidence>
<feature type="binding site" evidence="5 6">
    <location>
        <position position="133"/>
    </location>
    <ligand>
        <name>substrate</name>
    </ligand>
</feature>
<keyword evidence="5" id="KW-0664">Pyridoxine biosynthesis</keyword>
<dbReference type="eggNOG" id="COG0259">
    <property type="taxonomic scope" value="Bacteria"/>
</dbReference>
<comment type="catalytic activity">
    <reaction evidence="5">
        <text>pyridoxine 5'-phosphate + O2 = pyridoxal 5'-phosphate + H2O2</text>
        <dbReference type="Rhea" id="RHEA:15149"/>
        <dbReference type="ChEBI" id="CHEBI:15379"/>
        <dbReference type="ChEBI" id="CHEBI:16240"/>
        <dbReference type="ChEBI" id="CHEBI:58589"/>
        <dbReference type="ChEBI" id="CHEBI:597326"/>
        <dbReference type="EC" id="1.4.3.5"/>
    </reaction>
</comment>
<dbReference type="PATRIC" id="fig|1255043.3.peg.1546"/>
<dbReference type="UniPathway" id="UPA01068">
    <property type="reaction ID" value="UER00304"/>
</dbReference>
<evidence type="ECO:0000259" key="8">
    <source>
        <dbReference type="Pfam" id="PF01243"/>
    </source>
</evidence>
<gene>
    <name evidence="10" type="primary">pdxH [H]</name>
    <name evidence="5" type="synonym">pdxH</name>
    <name evidence="10" type="ordered locus">TVNIR_1528</name>
</gene>
<comment type="similarity">
    <text evidence="1 5">Belongs to the pyridoxamine 5'-phosphate oxidase family.</text>
</comment>
<dbReference type="PROSITE" id="PS01064">
    <property type="entry name" value="PYRIDOX_OXIDASE"/>
    <property type="match status" value="1"/>
</dbReference>
<dbReference type="PANTHER" id="PTHR10851">
    <property type="entry name" value="PYRIDOXINE-5-PHOSPHATE OXIDASE"/>
    <property type="match status" value="1"/>
</dbReference>
<comment type="catalytic activity">
    <reaction evidence="5">
        <text>pyridoxamine 5'-phosphate + O2 + H2O = pyridoxal 5'-phosphate + H2O2 + NH4(+)</text>
        <dbReference type="Rhea" id="RHEA:15817"/>
        <dbReference type="ChEBI" id="CHEBI:15377"/>
        <dbReference type="ChEBI" id="CHEBI:15379"/>
        <dbReference type="ChEBI" id="CHEBI:16240"/>
        <dbReference type="ChEBI" id="CHEBI:28938"/>
        <dbReference type="ChEBI" id="CHEBI:58451"/>
        <dbReference type="ChEBI" id="CHEBI:597326"/>
        <dbReference type="EC" id="1.4.3.5"/>
    </reaction>
</comment>
<dbReference type="InterPro" id="IPR019740">
    <property type="entry name" value="Pyridox_Oxase_CS"/>
</dbReference>
<dbReference type="GO" id="GO:0010181">
    <property type="term" value="F:FMN binding"/>
    <property type="evidence" value="ECO:0007669"/>
    <property type="project" value="UniProtKB-UniRule"/>
</dbReference>
<evidence type="ECO:0000256" key="1">
    <source>
        <dbReference type="ARBA" id="ARBA00007301"/>
    </source>
</evidence>
<dbReference type="KEGG" id="tni:TVNIR_1528"/>
<evidence type="ECO:0000256" key="5">
    <source>
        <dbReference type="HAMAP-Rule" id="MF_01629"/>
    </source>
</evidence>
<dbReference type="PANTHER" id="PTHR10851:SF0">
    <property type="entry name" value="PYRIDOXINE-5'-PHOSPHATE OXIDASE"/>
    <property type="match status" value="1"/>
</dbReference>
<dbReference type="HOGENOM" id="CLU_032263_2_2_6"/>
<proteinExistence type="inferred from homology"/>
<dbReference type="Pfam" id="PF10590">
    <property type="entry name" value="PNP_phzG_C"/>
    <property type="match status" value="1"/>
</dbReference>
<feature type="domain" description="Pyridoxine 5'-phosphate oxidase dimerisation C-terminal" evidence="9">
    <location>
        <begin position="174"/>
        <end position="214"/>
    </location>
</feature>
<organism evidence="10 11">
    <name type="scientific">Thioalkalivibrio nitratireducens (strain DSM 14787 / UNIQEM 213 / ALEN2)</name>
    <dbReference type="NCBI Taxonomy" id="1255043"/>
    <lineage>
        <taxon>Bacteria</taxon>
        <taxon>Pseudomonadati</taxon>
        <taxon>Pseudomonadota</taxon>
        <taxon>Gammaproteobacteria</taxon>
        <taxon>Chromatiales</taxon>
        <taxon>Ectothiorhodospiraceae</taxon>
        <taxon>Thioalkalivibrio</taxon>
    </lineage>
</organism>
<comment type="subunit">
    <text evidence="5">Homodimer.</text>
</comment>
<dbReference type="GO" id="GO:0008615">
    <property type="term" value="P:pyridoxine biosynthetic process"/>
    <property type="evidence" value="ECO:0007669"/>
    <property type="project" value="UniProtKB-UniRule"/>
</dbReference>
<feature type="binding site" evidence="5 7">
    <location>
        <position position="107"/>
    </location>
    <ligand>
        <name>FMN</name>
        <dbReference type="ChEBI" id="CHEBI:58210"/>
    </ligand>
</feature>
<sequence>MARTDHRDTRRDYRKGTLDRHDLAADPVAQLAAWIADAQGVDHPDPTAMVLATAGADGQPSVRAVLLKHLDEDGLSWYTDSRSLKGRQLAANPRASVLFFWPELERQVRVDGRVATLPTEFAEEYFASRPEGSRYAAATSHQSQPIDSREELERRLAEVHTNHPSGDVPRPPSWIGYRLKPDLFEFWQGRENRLHDRFQYIRTSDGWTITRLMP</sequence>
<feature type="binding site" evidence="6">
    <location>
        <begin position="10"/>
        <end position="13"/>
    </location>
    <ligand>
        <name>substrate</name>
    </ligand>
</feature>
<dbReference type="PIRSF" id="PIRSF000190">
    <property type="entry name" value="Pyd_amn-ph_oxd"/>
    <property type="match status" value="1"/>
</dbReference>
<dbReference type="InterPro" id="IPR019576">
    <property type="entry name" value="Pyridoxamine_oxidase_dimer_C"/>
</dbReference>
<keyword evidence="11" id="KW-1185">Reference proteome</keyword>
<feature type="binding site" evidence="5 6">
    <location>
        <position position="129"/>
    </location>
    <ligand>
        <name>substrate</name>
    </ligand>
</feature>
<evidence type="ECO:0000256" key="3">
    <source>
        <dbReference type="ARBA" id="ARBA00022643"/>
    </source>
</evidence>
<dbReference type="NCBIfam" id="NF004231">
    <property type="entry name" value="PRK05679.1"/>
    <property type="match status" value="1"/>
</dbReference>
<name>L0DW40_THIND</name>
<dbReference type="SUPFAM" id="SSF50475">
    <property type="entry name" value="FMN-binding split barrel"/>
    <property type="match status" value="1"/>
</dbReference>
<dbReference type="InterPro" id="IPR011576">
    <property type="entry name" value="Pyridox_Oxase_N"/>
</dbReference>
<dbReference type="Gene3D" id="2.30.110.10">
    <property type="entry name" value="Electron Transport, Fmn-binding Protein, Chain A"/>
    <property type="match status" value="1"/>
</dbReference>
<dbReference type="EC" id="1.4.3.5" evidence="5"/>
<dbReference type="NCBIfam" id="TIGR00558">
    <property type="entry name" value="pdxH"/>
    <property type="match status" value="1"/>
</dbReference>
<dbReference type="RefSeq" id="WP_015258329.1">
    <property type="nucleotide sequence ID" value="NC_019902.2"/>
</dbReference>
<accession>L0DW40</accession>
<evidence type="ECO:0000256" key="7">
    <source>
        <dbReference type="PIRSR" id="PIRSR000190-2"/>
    </source>
</evidence>
<dbReference type="InterPro" id="IPR000659">
    <property type="entry name" value="Pyridox_Oxase"/>
</dbReference>
<comment type="caution">
    <text evidence="5">Lacks conserved residue(s) required for the propagation of feature annotation.</text>
</comment>
<keyword evidence="2 5" id="KW-0285">Flavoprotein</keyword>
<dbReference type="InterPro" id="IPR012349">
    <property type="entry name" value="Split_barrel_FMN-bd"/>
</dbReference>
<feature type="binding site" evidence="5 7">
    <location>
        <begin position="142"/>
        <end position="143"/>
    </location>
    <ligand>
        <name>FMN</name>
        <dbReference type="ChEBI" id="CHEBI:58210"/>
    </ligand>
</feature>
<feature type="binding site" evidence="5 6">
    <location>
        <position position="125"/>
    </location>
    <ligand>
        <name>substrate</name>
    </ligand>
</feature>
<evidence type="ECO:0000256" key="4">
    <source>
        <dbReference type="ARBA" id="ARBA00023002"/>
    </source>
</evidence>
<dbReference type="GO" id="GO:0004733">
    <property type="term" value="F:pyridoxamine phosphate oxidase activity"/>
    <property type="evidence" value="ECO:0007669"/>
    <property type="project" value="UniProtKB-UniRule"/>
</dbReference>
<feature type="domain" description="Pyridoxamine 5'-phosphate oxidase N-terminal" evidence="8">
    <location>
        <begin position="45"/>
        <end position="161"/>
    </location>
</feature>
<evidence type="ECO:0000313" key="11">
    <source>
        <dbReference type="Proteomes" id="UP000010809"/>
    </source>
</evidence>
<evidence type="ECO:0000256" key="2">
    <source>
        <dbReference type="ARBA" id="ARBA00022630"/>
    </source>
</evidence>